<evidence type="ECO:0000256" key="2">
    <source>
        <dbReference type="ARBA" id="ARBA00023125"/>
    </source>
</evidence>
<dbReference type="GO" id="GO:0006355">
    <property type="term" value="P:regulation of DNA-templated transcription"/>
    <property type="evidence" value="ECO:0007669"/>
    <property type="project" value="InterPro"/>
</dbReference>
<proteinExistence type="predicted"/>
<sequence>MERRGPISQFPAGFHFVPTDGELIGHYLRAKLDGEDLQYKAFNDVKLYDYHPADLVEKYEDYGEGRWFFFTSRERKYPNGIRPNRTTCDGDGYWKATGTEKIIYYNRKPVGIRRSLVFYTGKAGNGQKTDWIMQEYTTKSTSNKPHRNSDGSHQPHRNSDGSMQVSIIFKICFRLDSSMINGCNDIW</sequence>
<evidence type="ECO:0000256" key="4">
    <source>
        <dbReference type="ARBA" id="ARBA00023242"/>
    </source>
</evidence>
<reference evidence="8" key="2">
    <citation type="submission" date="2021-05" db="UniProtKB">
        <authorList>
            <consortium name="EnsemblPlants"/>
        </authorList>
    </citation>
    <scope>IDENTIFICATION</scope>
    <source>
        <strain evidence="8">subsp. malaccensis</strain>
    </source>
</reference>
<evidence type="ECO:0000313" key="8">
    <source>
        <dbReference type="EnsemblPlants" id="Ma04_p28500.1"/>
    </source>
</evidence>
<evidence type="ECO:0000259" key="6">
    <source>
        <dbReference type="PROSITE" id="PS51005"/>
    </source>
</evidence>
<dbReference type="Pfam" id="PF02365">
    <property type="entry name" value="NAM"/>
    <property type="match status" value="1"/>
</dbReference>
<dbReference type="SUPFAM" id="SSF101941">
    <property type="entry name" value="NAC domain"/>
    <property type="match status" value="1"/>
</dbReference>
<protein>
    <submittedName>
        <fullName evidence="7">(wild Malaysian banana) hypothetical protein</fullName>
    </submittedName>
</protein>
<evidence type="ECO:0000313" key="7">
    <source>
        <dbReference type="EMBL" id="CAG1843656.1"/>
    </source>
</evidence>
<dbReference type="Gene3D" id="2.170.150.80">
    <property type="entry name" value="NAC domain"/>
    <property type="match status" value="1"/>
</dbReference>
<dbReference type="EMBL" id="HG996469">
    <property type="protein sequence ID" value="CAG1843656.1"/>
    <property type="molecule type" value="Genomic_DNA"/>
</dbReference>
<keyword evidence="2" id="KW-0238">DNA-binding</keyword>
<dbReference type="InterPro" id="IPR003441">
    <property type="entry name" value="NAC-dom"/>
</dbReference>
<evidence type="ECO:0000256" key="3">
    <source>
        <dbReference type="ARBA" id="ARBA00023163"/>
    </source>
</evidence>
<feature type="domain" description="NAC" evidence="6">
    <location>
        <begin position="10"/>
        <end position="171"/>
    </location>
</feature>
<evidence type="ECO:0000256" key="1">
    <source>
        <dbReference type="ARBA" id="ARBA00023015"/>
    </source>
</evidence>
<organism evidence="8 9">
    <name type="scientific">Musa acuminata subsp. malaccensis</name>
    <name type="common">Wild banana</name>
    <name type="synonym">Musa malaccensis</name>
    <dbReference type="NCBI Taxonomy" id="214687"/>
    <lineage>
        <taxon>Eukaryota</taxon>
        <taxon>Viridiplantae</taxon>
        <taxon>Streptophyta</taxon>
        <taxon>Embryophyta</taxon>
        <taxon>Tracheophyta</taxon>
        <taxon>Spermatophyta</taxon>
        <taxon>Magnoliopsida</taxon>
        <taxon>Liliopsida</taxon>
        <taxon>Zingiberales</taxon>
        <taxon>Musaceae</taxon>
        <taxon>Musa</taxon>
    </lineage>
</organism>
<keyword evidence="3" id="KW-0804">Transcription</keyword>
<dbReference type="OMA" id="NGCNDIW"/>
<dbReference type="AlphaFoldDB" id="A0A804IUY3"/>
<keyword evidence="1" id="KW-0805">Transcription regulation</keyword>
<reference evidence="7" key="1">
    <citation type="submission" date="2021-03" db="EMBL/GenBank/DDBJ databases">
        <authorList>
            <consortium name="Genoscope - CEA"/>
            <person name="William W."/>
        </authorList>
    </citation>
    <scope>NUCLEOTIDE SEQUENCE</scope>
    <source>
        <strain evidence="7">Doubled-haploid Pahang</strain>
    </source>
</reference>
<dbReference type="Gramene" id="Ma04_t28500.1">
    <property type="protein sequence ID" value="Ma04_p28500.1"/>
    <property type="gene ID" value="Ma04_g28500"/>
</dbReference>
<dbReference type="GO" id="GO:0003677">
    <property type="term" value="F:DNA binding"/>
    <property type="evidence" value="ECO:0007669"/>
    <property type="project" value="UniProtKB-KW"/>
</dbReference>
<evidence type="ECO:0000256" key="5">
    <source>
        <dbReference type="SAM" id="MobiDB-lite"/>
    </source>
</evidence>
<keyword evidence="4" id="KW-0539">Nucleus</keyword>
<name>A0A804IUY3_MUSAM</name>
<feature type="region of interest" description="Disordered" evidence="5">
    <location>
        <begin position="139"/>
        <end position="160"/>
    </location>
</feature>
<dbReference type="PROSITE" id="PS51005">
    <property type="entry name" value="NAC"/>
    <property type="match status" value="1"/>
</dbReference>
<dbReference type="PANTHER" id="PTHR31719:SF94">
    <property type="entry name" value="PROTEIN ATAF2"/>
    <property type="match status" value="1"/>
</dbReference>
<accession>A0A804IUY3</accession>
<gene>
    <name evidence="7" type="ORF">GSMUA_134510.1</name>
</gene>
<evidence type="ECO:0000313" key="9">
    <source>
        <dbReference type="Proteomes" id="UP000012960"/>
    </source>
</evidence>
<dbReference type="PANTHER" id="PTHR31719">
    <property type="entry name" value="NAC TRANSCRIPTION FACTOR 56"/>
    <property type="match status" value="1"/>
</dbReference>
<dbReference type="InterPro" id="IPR036093">
    <property type="entry name" value="NAC_dom_sf"/>
</dbReference>
<keyword evidence="9" id="KW-1185">Reference proteome</keyword>
<dbReference type="InParanoid" id="A0A804IUY3"/>
<dbReference type="EnsemblPlants" id="Ma04_t28500.1">
    <property type="protein sequence ID" value="Ma04_p28500.1"/>
    <property type="gene ID" value="Ma04_g28500"/>
</dbReference>
<dbReference type="Proteomes" id="UP000012960">
    <property type="component" value="Unplaced"/>
</dbReference>